<protein>
    <submittedName>
        <fullName evidence="1">Uncharacterized protein</fullName>
    </submittedName>
</protein>
<name>A0A6J5QTU5_9CAUD</name>
<accession>A0A6J5QTU5</accession>
<reference evidence="1" key="1">
    <citation type="submission" date="2020-05" db="EMBL/GenBank/DDBJ databases">
        <authorList>
            <person name="Chiriac C."/>
            <person name="Salcher M."/>
            <person name="Ghai R."/>
            <person name="Kavagutti S V."/>
        </authorList>
    </citation>
    <scope>NUCLEOTIDE SEQUENCE</scope>
</reference>
<dbReference type="EMBL" id="LR797117">
    <property type="protein sequence ID" value="CAB4188059.1"/>
    <property type="molecule type" value="Genomic_DNA"/>
</dbReference>
<gene>
    <name evidence="1" type="ORF">UFOVP1166_38</name>
</gene>
<sequence>MNGQASFIIGSCEKWFPGFIRREYTRNLQDGYGDYYACFIHGLRVIQGRSLEFQCVLSDEAVAGAGFLAPIEAFCWKIPDEPRAKGVPVDMTYVQPWDSFSSTFGVHEFDFHRRMKALILPGRVPARYRFSIDFAGSALSEYGEQHKHLHIMELEDGQIGAFPNNRVVWCDPAFWEPLTERPDFIALGGEYMAE</sequence>
<proteinExistence type="predicted"/>
<organism evidence="1">
    <name type="scientific">uncultured Caudovirales phage</name>
    <dbReference type="NCBI Taxonomy" id="2100421"/>
    <lineage>
        <taxon>Viruses</taxon>
        <taxon>Duplodnaviria</taxon>
        <taxon>Heunggongvirae</taxon>
        <taxon>Uroviricota</taxon>
        <taxon>Caudoviricetes</taxon>
        <taxon>Peduoviridae</taxon>
        <taxon>Maltschvirus</taxon>
        <taxon>Maltschvirus maltsch</taxon>
    </lineage>
</organism>
<evidence type="ECO:0000313" key="1">
    <source>
        <dbReference type="EMBL" id="CAB4188059.1"/>
    </source>
</evidence>